<proteinExistence type="inferred from homology"/>
<dbReference type="Pfam" id="PF14474">
    <property type="entry name" value="RTC4"/>
    <property type="match status" value="1"/>
</dbReference>
<comment type="subcellular location">
    <subcellularLocation>
        <location evidence="3">Cytoplasm</location>
    </subcellularLocation>
    <subcellularLocation>
        <location evidence="2">Nucleus</location>
    </subcellularLocation>
</comment>
<comment type="caution">
    <text evidence="10">The sequence shown here is derived from an EMBL/GenBank/DDBJ whole genome shotgun (WGS) entry which is preliminary data.</text>
</comment>
<comment type="similarity">
    <text evidence="4">Belongs to the RTC4 family.</text>
</comment>
<evidence type="ECO:0000256" key="8">
    <source>
        <dbReference type="SAM" id="MobiDB-lite"/>
    </source>
</evidence>
<evidence type="ECO:0000256" key="4">
    <source>
        <dbReference type="ARBA" id="ARBA00009461"/>
    </source>
</evidence>
<keyword evidence="11" id="KW-1185">Reference proteome</keyword>
<dbReference type="OrthoDB" id="128308at2759"/>
<dbReference type="GO" id="GO:0005737">
    <property type="term" value="C:cytoplasm"/>
    <property type="evidence" value="ECO:0007669"/>
    <property type="project" value="UniProtKB-SubCell"/>
</dbReference>
<comment type="function">
    <text evidence="1">May be involved in a process influencing telomere capping.</text>
</comment>
<gene>
    <name evidence="10" type="ORF">KLDO_g1093</name>
</gene>
<feature type="compositionally biased region" description="Acidic residues" evidence="8">
    <location>
        <begin position="52"/>
        <end position="62"/>
    </location>
</feature>
<accession>A0A0A8L195</accession>
<dbReference type="PANTHER" id="PTHR41391">
    <property type="entry name" value="RESTRICTION OF TELOMERE CAPPING PROTEIN 4"/>
    <property type="match status" value="1"/>
</dbReference>
<evidence type="ECO:0000259" key="9">
    <source>
        <dbReference type="SMART" id="SM01312"/>
    </source>
</evidence>
<evidence type="ECO:0000313" key="10">
    <source>
        <dbReference type="EMBL" id="CDO92782.1"/>
    </source>
</evidence>
<dbReference type="EMBL" id="CCBQ010000018">
    <property type="protein sequence ID" value="CDO92782.1"/>
    <property type="molecule type" value="Genomic_DNA"/>
</dbReference>
<evidence type="ECO:0000256" key="2">
    <source>
        <dbReference type="ARBA" id="ARBA00004123"/>
    </source>
</evidence>
<feature type="region of interest" description="Disordered" evidence="8">
    <location>
        <begin position="41"/>
        <end position="75"/>
    </location>
</feature>
<keyword evidence="6" id="KW-0963">Cytoplasm</keyword>
<name>A0A0A8L195_9SACH</name>
<dbReference type="Proteomes" id="UP000031516">
    <property type="component" value="Unassembled WGS sequence"/>
</dbReference>
<evidence type="ECO:0000256" key="7">
    <source>
        <dbReference type="ARBA" id="ARBA00023242"/>
    </source>
</evidence>
<keyword evidence="7" id="KW-0539">Nucleus</keyword>
<dbReference type="PANTHER" id="PTHR41391:SF1">
    <property type="entry name" value="RESTRICTION OF TELOMERE CAPPING PROTEIN 4"/>
    <property type="match status" value="1"/>
</dbReference>
<feature type="domain" description="Restriction of telomere capping protein 4 C-terminal" evidence="9">
    <location>
        <begin position="215"/>
        <end position="337"/>
    </location>
</feature>
<dbReference type="InterPro" id="IPR039024">
    <property type="entry name" value="RTC4"/>
</dbReference>
<dbReference type="SMART" id="SM01312">
    <property type="entry name" value="RTC4"/>
    <property type="match status" value="1"/>
</dbReference>
<dbReference type="InterPro" id="IPR028094">
    <property type="entry name" value="RTC4_C"/>
</dbReference>
<evidence type="ECO:0000256" key="6">
    <source>
        <dbReference type="ARBA" id="ARBA00022490"/>
    </source>
</evidence>
<feature type="compositionally biased region" description="Basic and acidic residues" evidence="8">
    <location>
        <begin position="64"/>
        <end position="75"/>
    </location>
</feature>
<evidence type="ECO:0000256" key="1">
    <source>
        <dbReference type="ARBA" id="ARBA00002738"/>
    </source>
</evidence>
<dbReference type="AlphaFoldDB" id="A0A0A8L195"/>
<evidence type="ECO:0000256" key="3">
    <source>
        <dbReference type="ARBA" id="ARBA00004496"/>
    </source>
</evidence>
<reference evidence="10 11" key="1">
    <citation type="submission" date="2014-03" db="EMBL/GenBank/DDBJ databases">
        <title>The genome of Kluyveromyces dobzhanskii.</title>
        <authorList>
            <person name="Nystedt B."/>
            <person name="Astrom S."/>
        </authorList>
    </citation>
    <scope>NUCLEOTIDE SEQUENCE [LARGE SCALE GENOMIC DNA]</scope>
    <source>
        <strain evidence="10 11">CBS 2104</strain>
    </source>
</reference>
<evidence type="ECO:0000256" key="5">
    <source>
        <dbReference type="ARBA" id="ARBA00015162"/>
    </source>
</evidence>
<dbReference type="GO" id="GO:0005634">
    <property type="term" value="C:nucleus"/>
    <property type="evidence" value="ECO:0007669"/>
    <property type="project" value="UniProtKB-SubCell"/>
</dbReference>
<evidence type="ECO:0000313" key="11">
    <source>
        <dbReference type="Proteomes" id="UP000031516"/>
    </source>
</evidence>
<sequence>MNSSSNRSPDQLSQDSLIIVSSSPREGLSYGKRRPAAALNNSLNKRLRTDNDSSEEISDTEFDSCTKEPGPEEDLRTDRNFEQAIDLEERFSDSDCSAELSIRKREDANFLELTEDEDERELPSSSRDFFDDTDVKEMSAELIEMYSIRSNLKSLPEFKMSKTPLILPKDKERSAYLKSHAVRQKFMKKYDIPPVLFLSELESRVNKHISICDAILTGEVPSLYYTMAKSVQKQSCREVITNEELRDLNILKFTAGYFGSRRQAIVGMLILEIYGERLRKNKNPVVSFWGPYDFSQYVLAPEVLCYLCMEDFKLTKIEDAWDITQATIEFGTMVADMNPLEIYEITTEEENLKKLNLGREYSSMHNRNDPRKS</sequence>
<organism evidence="10 11">
    <name type="scientific">Kluyveromyces dobzhanskii CBS 2104</name>
    <dbReference type="NCBI Taxonomy" id="1427455"/>
    <lineage>
        <taxon>Eukaryota</taxon>
        <taxon>Fungi</taxon>
        <taxon>Dikarya</taxon>
        <taxon>Ascomycota</taxon>
        <taxon>Saccharomycotina</taxon>
        <taxon>Saccharomycetes</taxon>
        <taxon>Saccharomycetales</taxon>
        <taxon>Saccharomycetaceae</taxon>
        <taxon>Kluyveromyces</taxon>
    </lineage>
</organism>
<protein>
    <recommendedName>
        <fullName evidence="5">Restriction of telomere capping protein 4</fullName>
    </recommendedName>
</protein>